<dbReference type="InterPro" id="IPR001185">
    <property type="entry name" value="MS_channel"/>
</dbReference>
<keyword evidence="7 10" id="KW-0406">Ion transport</keyword>
<keyword evidence="12" id="KW-1185">Reference proteome</keyword>
<evidence type="ECO:0000313" key="11">
    <source>
        <dbReference type="EMBL" id="MBE5024378.1"/>
    </source>
</evidence>
<keyword evidence="8 10" id="KW-0472">Membrane</keyword>
<dbReference type="InterPro" id="IPR036019">
    <property type="entry name" value="MscL_channel"/>
</dbReference>
<protein>
    <recommendedName>
        <fullName evidence="10">Large-conductance mechanosensitive channel</fullName>
    </recommendedName>
</protein>
<evidence type="ECO:0000256" key="10">
    <source>
        <dbReference type="HAMAP-Rule" id="MF_00115"/>
    </source>
</evidence>
<comment type="subunit">
    <text evidence="10">Homopentamer.</text>
</comment>
<dbReference type="Proteomes" id="UP001194273">
    <property type="component" value="Unassembled WGS sequence"/>
</dbReference>
<evidence type="ECO:0000256" key="2">
    <source>
        <dbReference type="ARBA" id="ARBA00007254"/>
    </source>
</evidence>
<dbReference type="Gene3D" id="1.10.1200.120">
    <property type="entry name" value="Large-conductance mechanosensitive channel, MscL, domain 1"/>
    <property type="match status" value="1"/>
</dbReference>
<dbReference type="RefSeq" id="WP_193529851.1">
    <property type="nucleotide sequence ID" value="NZ_JADCJZ010000002.1"/>
</dbReference>
<evidence type="ECO:0000256" key="9">
    <source>
        <dbReference type="ARBA" id="ARBA00023303"/>
    </source>
</evidence>
<evidence type="ECO:0000256" key="3">
    <source>
        <dbReference type="ARBA" id="ARBA00022448"/>
    </source>
</evidence>
<evidence type="ECO:0000256" key="4">
    <source>
        <dbReference type="ARBA" id="ARBA00022475"/>
    </source>
</evidence>
<organism evidence="11 12">
    <name type="scientific">Thermophilibacter gallinarum</name>
    <dbReference type="NCBI Taxonomy" id="2779357"/>
    <lineage>
        <taxon>Bacteria</taxon>
        <taxon>Bacillati</taxon>
        <taxon>Actinomycetota</taxon>
        <taxon>Coriobacteriia</taxon>
        <taxon>Coriobacteriales</taxon>
        <taxon>Atopobiaceae</taxon>
        <taxon>Thermophilibacter</taxon>
    </lineage>
</organism>
<dbReference type="HAMAP" id="MF_00115">
    <property type="entry name" value="MscL"/>
    <property type="match status" value="1"/>
</dbReference>
<evidence type="ECO:0000256" key="7">
    <source>
        <dbReference type="ARBA" id="ARBA00023065"/>
    </source>
</evidence>
<keyword evidence="4 10" id="KW-1003">Cell membrane</keyword>
<dbReference type="PANTHER" id="PTHR30266">
    <property type="entry name" value="MECHANOSENSITIVE CHANNEL MSCL"/>
    <property type="match status" value="1"/>
</dbReference>
<feature type="transmembrane region" description="Helical" evidence="10">
    <location>
        <begin position="86"/>
        <end position="107"/>
    </location>
</feature>
<dbReference type="EMBL" id="JADCJZ010000002">
    <property type="protein sequence ID" value="MBE5024378.1"/>
    <property type="molecule type" value="Genomic_DNA"/>
</dbReference>
<dbReference type="NCBIfam" id="TIGR00220">
    <property type="entry name" value="mscL"/>
    <property type="match status" value="1"/>
</dbReference>
<name>A0ABR9QTG7_9ACTN</name>
<comment type="function">
    <text evidence="10">Channel that opens in response to stretch forces in the membrane lipid bilayer. May participate in the regulation of osmotic pressure changes within the cell.</text>
</comment>
<gene>
    <name evidence="10 11" type="primary">mscL</name>
    <name evidence="11" type="ORF">INF26_05850</name>
</gene>
<dbReference type="Pfam" id="PF01741">
    <property type="entry name" value="MscL"/>
    <property type="match status" value="1"/>
</dbReference>
<keyword evidence="3 10" id="KW-0813">Transport</keyword>
<dbReference type="PRINTS" id="PR01264">
    <property type="entry name" value="MECHCHANNEL"/>
</dbReference>
<dbReference type="PROSITE" id="PS01327">
    <property type="entry name" value="MSCL"/>
    <property type="match status" value="1"/>
</dbReference>
<keyword evidence="6 10" id="KW-1133">Transmembrane helix</keyword>
<feature type="transmembrane region" description="Helical" evidence="10">
    <location>
        <begin position="20"/>
        <end position="41"/>
    </location>
</feature>
<comment type="subcellular location">
    <subcellularLocation>
        <location evidence="1 10">Cell membrane</location>
        <topology evidence="1 10">Multi-pass membrane protein</topology>
    </subcellularLocation>
</comment>
<reference evidence="11 12" key="1">
    <citation type="submission" date="2020-10" db="EMBL/GenBank/DDBJ databases">
        <title>ChiBAC.</title>
        <authorList>
            <person name="Zenner C."/>
            <person name="Hitch T.C.A."/>
            <person name="Clavel T."/>
        </authorList>
    </citation>
    <scope>NUCLEOTIDE SEQUENCE [LARGE SCALE GENOMIC DNA]</scope>
    <source>
        <strain evidence="11 12">DSM 107455</strain>
    </source>
</reference>
<evidence type="ECO:0000313" key="12">
    <source>
        <dbReference type="Proteomes" id="UP001194273"/>
    </source>
</evidence>
<comment type="similarity">
    <text evidence="2 10">Belongs to the MscL family.</text>
</comment>
<evidence type="ECO:0000256" key="5">
    <source>
        <dbReference type="ARBA" id="ARBA00022692"/>
    </source>
</evidence>
<evidence type="ECO:0000256" key="6">
    <source>
        <dbReference type="ARBA" id="ARBA00022989"/>
    </source>
</evidence>
<keyword evidence="9 10" id="KW-0407">Ion channel</keyword>
<comment type="caution">
    <text evidence="11">The sequence shown here is derived from an EMBL/GenBank/DDBJ whole genome shotgun (WGS) entry which is preliminary data.</text>
</comment>
<keyword evidence="5 10" id="KW-0812">Transmembrane</keyword>
<evidence type="ECO:0000256" key="8">
    <source>
        <dbReference type="ARBA" id="ARBA00023136"/>
    </source>
</evidence>
<dbReference type="SUPFAM" id="SSF81330">
    <property type="entry name" value="Gated mechanosensitive channel"/>
    <property type="match status" value="1"/>
</dbReference>
<sequence length="162" mass="17067">MKIVDEFKEFIARGNVMDMAVGIIVGGAFTAIVNSLVTSVITPGIHFLTAVTSSATGGAADEANNIITGLKWMVPGTDAAPEYIDLGAFIGAVINFLIIAFVVFCMVKGLNTMREKMDAIAKKDAEEEAAEEAAAPHCPFCLEEVKEGATRCPHCGAEIKTA</sequence>
<dbReference type="PANTHER" id="PTHR30266:SF2">
    <property type="entry name" value="LARGE-CONDUCTANCE MECHANOSENSITIVE CHANNEL"/>
    <property type="match status" value="1"/>
</dbReference>
<evidence type="ECO:0000256" key="1">
    <source>
        <dbReference type="ARBA" id="ARBA00004651"/>
    </source>
</evidence>
<dbReference type="InterPro" id="IPR019823">
    <property type="entry name" value="Mechanosensitive_channel_CS"/>
</dbReference>
<accession>A0ABR9QTG7</accession>
<dbReference type="InterPro" id="IPR037673">
    <property type="entry name" value="MSC/AndL"/>
</dbReference>
<proteinExistence type="inferred from homology"/>